<dbReference type="CDD" id="cd02696">
    <property type="entry name" value="MurNAc-LAA"/>
    <property type="match status" value="1"/>
</dbReference>
<dbReference type="Pfam" id="PF11741">
    <property type="entry name" value="AMIN"/>
    <property type="match status" value="1"/>
</dbReference>
<sequence>MAMPTRAHPIRSPRRASSPRRAPWLALVLALALHALAPAARAEAQTAAPVAAAPAVAIAADLAPAPEGGTRLSVVLSRPVEARAFVMERPDRAIVDLPEVNFQLPPEAGRRREGVVASYRYGLFAPGRSRIVIDLAQAATVARVATATRPRDGATLLTIDLARSDRDAFRRAAVAPEPARPRPAPAREAVDARPLVIVDAGHGGTDPGAIAANGVFEKDIVFGVAQGLVQRLEASGRVRVRMTRERDVFVPLADRVRIARDARADLFVSIHADSISAAPQVRGATVYTGSERATDAESARLADRENTADAAAGADPGEGPGDVADILQELTLRETRGFSARFAQGLLGQLGRVMEMSAKPHREAGFRVLRSPDVPSVLVELGYLSSKRDLDLLLSEEWRGRVTAQMAGAIETFFSARLPAPGPALAGRGADAPRVVDGAESPRPEPSEPPRLGPSEPPRFGRAARAASRAAQAEPGPAAPVSP</sequence>
<evidence type="ECO:0000259" key="6">
    <source>
        <dbReference type="SMART" id="SM00646"/>
    </source>
</evidence>
<protein>
    <recommendedName>
        <fullName evidence="2">N-acetylmuramoyl-L-alanine amidase</fullName>
        <ecNumber evidence="2">3.5.1.28</ecNumber>
    </recommendedName>
</protein>
<evidence type="ECO:0000256" key="2">
    <source>
        <dbReference type="ARBA" id="ARBA00011901"/>
    </source>
</evidence>
<dbReference type="SUPFAM" id="SSF53187">
    <property type="entry name" value="Zn-dependent exopeptidases"/>
    <property type="match status" value="1"/>
</dbReference>
<feature type="signal peptide" evidence="5">
    <location>
        <begin position="1"/>
        <end position="42"/>
    </location>
</feature>
<dbReference type="Pfam" id="PF01520">
    <property type="entry name" value="Amidase_3"/>
    <property type="match status" value="1"/>
</dbReference>
<reference evidence="7" key="1">
    <citation type="journal article" date="2021" name="Front. Microbiol.">
        <title>Comprehensive Comparative Genomics and Phenotyping of Methylobacterium Species.</title>
        <authorList>
            <person name="Alessa O."/>
            <person name="Ogura Y."/>
            <person name="Fujitani Y."/>
            <person name="Takami H."/>
            <person name="Hayashi T."/>
            <person name="Sahin N."/>
            <person name="Tani A."/>
        </authorList>
    </citation>
    <scope>NUCLEOTIDE SEQUENCE</scope>
    <source>
        <strain evidence="7">KCTC 52305</strain>
    </source>
</reference>
<dbReference type="Gene3D" id="3.40.630.40">
    <property type="entry name" value="Zn-dependent exopeptidases"/>
    <property type="match status" value="1"/>
</dbReference>
<dbReference type="InterPro" id="IPR050695">
    <property type="entry name" value="N-acetylmuramoyl_amidase_3"/>
</dbReference>
<feature type="compositionally biased region" description="Low complexity" evidence="4">
    <location>
        <begin position="458"/>
        <end position="476"/>
    </location>
</feature>
<gene>
    <name evidence="7" type="primary">amiC_6</name>
    <name evidence="7" type="ORF">OPKNFCMD_5021</name>
</gene>
<reference evidence="7" key="2">
    <citation type="submission" date="2021-08" db="EMBL/GenBank/DDBJ databases">
        <authorList>
            <person name="Tani A."/>
            <person name="Ola A."/>
            <person name="Ogura Y."/>
            <person name="Katsura K."/>
            <person name="Hayashi T."/>
        </authorList>
    </citation>
    <scope>NUCLEOTIDE SEQUENCE</scope>
    <source>
        <strain evidence="7">KCTC 52305</strain>
    </source>
</reference>
<dbReference type="EC" id="3.5.1.28" evidence="2"/>
<feature type="region of interest" description="Disordered" evidence="4">
    <location>
        <begin position="424"/>
        <end position="483"/>
    </location>
</feature>
<keyword evidence="8" id="KW-1185">Reference proteome</keyword>
<evidence type="ECO:0000256" key="1">
    <source>
        <dbReference type="ARBA" id="ARBA00001561"/>
    </source>
</evidence>
<dbReference type="InterPro" id="IPR002508">
    <property type="entry name" value="MurNAc-LAA_cat"/>
</dbReference>
<dbReference type="PANTHER" id="PTHR30404:SF0">
    <property type="entry name" value="N-ACETYLMURAMOYL-L-ALANINE AMIDASE AMIC"/>
    <property type="match status" value="1"/>
</dbReference>
<dbReference type="SMART" id="SM00646">
    <property type="entry name" value="Ami_3"/>
    <property type="match status" value="1"/>
</dbReference>
<dbReference type="Gene3D" id="2.60.40.3500">
    <property type="match status" value="1"/>
</dbReference>
<evidence type="ECO:0000256" key="4">
    <source>
        <dbReference type="SAM" id="MobiDB-lite"/>
    </source>
</evidence>
<organism evidence="7 8">
    <name type="scientific">Methylobacterium crusticola</name>
    <dbReference type="NCBI Taxonomy" id="1697972"/>
    <lineage>
        <taxon>Bacteria</taxon>
        <taxon>Pseudomonadati</taxon>
        <taxon>Pseudomonadota</taxon>
        <taxon>Alphaproteobacteria</taxon>
        <taxon>Hyphomicrobiales</taxon>
        <taxon>Methylobacteriaceae</taxon>
        <taxon>Methylobacterium</taxon>
    </lineage>
</organism>
<feature type="compositionally biased region" description="Low complexity" evidence="4">
    <location>
        <begin position="308"/>
        <end position="320"/>
    </location>
</feature>
<feature type="region of interest" description="Disordered" evidence="4">
    <location>
        <begin position="288"/>
        <end position="320"/>
    </location>
</feature>
<feature type="compositionally biased region" description="Basic and acidic residues" evidence="4">
    <location>
        <begin position="292"/>
        <end position="307"/>
    </location>
</feature>
<dbReference type="EMBL" id="BPQH01000018">
    <property type="protein sequence ID" value="GJD52258.1"/>
    <property type="molecule type" value="Genomic_DNA"/>
</dbReference>
<keyword evidence="3" id="KW-0378">Hydrolase</keyword>
<feature type="chain" id="PRO_5046102651" description="N-acetylmuramoyl-L-alanine amidase" evidence="5">
    <location>
        <begin position="43"/>
        <end position="483"/>
    </location>
</feature>
<comment type="catalytic activity">
    <reaction evidence="1">
        <text>Hydrolyzes the link between N-acetylmuramoyl residues and L-amino acid residues in certain cell-wall glycopeptides.</text>
        <dbReference type="EC" id="3.5.1.28"/>
    </reaction>
</comment>
<dbReference type="Proteomes" id="UP001055167">
    <property type="component" value="Unassembled WGS sequence"/>
</dbReference>
<keyword evidence="5" id="KW-0732">Signal</keyword>
<evidence type="ECO:0000256" key="3">
    <source>
        <dbReference type="ARBA" id="ARBA00022801"/>
    </source>
</evidence>
<evidence type="ECO:0000313" key="8">
    <source>
        <dbReference type="Proteomes" id="UP001055167"/>
    </source>
</evidence>
<accession>A0ABQ4R3Q3</accession>
<feature type="domain" description="MurNAc-LAA" evidence="6">
    <location>
        <begin position="256"/>
        <end position="411"/>
    </location>
</feature>
<proteinExistence type="predicted"/>
<comment type="caution">
    <text evidence="7">The sequence shown here is derived from an EMBL/GenBank/DDBJ whole genome shotgun (WGS) entry which is preliminary data.</text>
</comment>
<dbReference type="InterPro" id="IPR021731">
    <property type="entry name" value="AMIN_dom"/>
</dbReference>
<name>A0ABQ4R3Q3_9HYPH</name>
<evidence type="ECO:0000313" key="7">
    <source>
        <dbReference type="EMBL" id="GJD52258.1"/>
    </source>
</evidence>
<feature type="compositionally biased region" description="Low complexity" evidence="4">
    <location>
        <begin position="424"/>
        <end position="433"/>
    </location>
</feature>
<dbReference type="PANTHER" id="PTHR30404">
    <property type="entry name" value="N-ACETYLMURAMOYL-L-ALANINE AMIDASE"/>
    <property type="match status" value="1"/>
</dbReference>
<evidence type="ECO:0000256" key="5">
    <source>
        <dbReference type="SAM" id="SignalP"/>
    </source>
</evidence>